<dbReference type="GO" id="GO:0035344">
    <property type="term" value="P:hypoxanthine transport"/>
    <property type="evidence" value="ECO:0007669"/>
    <property type="project" value="TreeGrafter"/>
</dbReference>
<evidence type="ECO:0000313" key="8">
    <source>
        <dbReference type="EMBL" id="KAJ1105972.1"/>
    </source>
</evidence>
<feature type="transmembrane region" description="Helical" evidence="7">
    <location>
        <begin position="399"/>
        <end position="421"/>
    </location>
</feature>
<dbReference type="InterPro" id="IPR002259">
    <property type="entry name" value="Eqnu_transpt"/>
</dbReference>
<feature type="transmembrane region" description="Helical" evidence="7">
    <location>
        <begin position="363"/>
        <end position="379"/>
    </location>
</feature>
<comment type="subcellular location">
    <subcellularLocation>
        <location evidence="1">Basolateral cell membrane</location>
        <topology evidence="1">Multi-pass membrane protein</topology>
    </subcellularLocation>
</comment>
<proteinExistence type="inferred from homology"/>
<dbReference type="GO" id="GO:0035364">
    <property type="term" value="P:thymine transport"/>
    <property type="evidence" value="ECO:0007669"/>
    <property type="project" value="TreeGrafter"/>
</dbReference>
<keyword evidence="9" id="KW-1185">Reference proteome</keyword>
<evidence type="ECO:0000256" key="1">
    <source>
        <dbReference type="ARBA" id="ARBA00004554"/>
    </source>
</evidence>
<dbReference type="PANTHER" id="PTHR10332:SF8">
    <property type="entry name" value="EQUILIBRATIVE NUCLEOSIDE TRANSPORTER 2"/>
    <property type="match status" value="1"/>
</dbReference>
<dbReference type="Pfam" id="PF01733">
    <property type="entry name" value="Nucleoside_tran"/>
    <property type="match status" value="1"/>
</dbReference>
<evidence type="ECO:0000256" key="7">
    <source>
        <dbReference type="SAM" id="Phobius"/>
    </source>
</evidence>
<feature type="transmembrane region" description="Helical" evidence="7">
    <location>
        <begin position="238"/>
        <end position="259"/>
    </location>
</feature>
<dbReference type="GO" id="GO:0015213">
    <property type="term" value="F:uridine transmembrane transporter activity"/>
    <property type="evidence" value="ECO:0007669"/>
    <property type="project" value="UniProtKB-ARBA"/>
</dbReference>
<dbReference type="GO" id="GO:0016323">
    <property type="term" value="C:basolateral plasma membrane"/>
    <property type="evidence" value="ECO:0007669"/>
    <property type="project" value="UniProtKB-SubCell"/>
</dbReference>
<organism evidence="8 9">
    <name type="scientific">Pleurodeles waltl</name>
    <name type="common">Iberian ribbed newt</name>
    <dbReference type="NCBI Taxonomy" id="8319"/>
    <lineage>
        <taxon>Eukaryota</taxon>
        <taxon>Metazoa</taxon>
        <taxon>Chordata</taxon>
        <taxon>Craniata</taxon>
        <taxon>Vertebrata</taxon>
        <taxon>Euteleostomi</taxon>
        <taxon>Amphibia</taxon>
        <taxon>Batrachia</taxon>
        <taxon>Caudata</taxon>
        <taxon>Salamandroidea</taxon>
        <taxon>Salamandridae</taxon>
        <taxon>Pleurodelinae</taxon>
        <taxon>Pleurodeles</taxon>
    </lineage>
</organism>
<evidence type="ECO:0008006" key="10">
    <source>
        <dbReference type="Google" id="ProtNLM"/>
    </source>
</evidence>
<keyword evidence="5 7" id="KW-1133">Transmembrane helix</keyword>
<comment type="caution">
    <text evidence="8">The sequence shown here is derived from an EMBL/GenBank/DDBJ whole genome shotgun (WGS) entry which is preliminary data.</text>
</comment>
<dbReference type="NCBIfam" id="TIGR00939">
    <property type="entry name" value="2a57"/>
    <property type="match status" value="1"/>
</dbReference>
<dbReference type="PANTHER" id="PTHR10332">
    <property type="entry name" value="EQUILIBRATIVE NUCLEOSIDE TRANSPORTER"/>
    <property type="match status" value="1"/>
</dbReference>
<comment type="similarity">
    <text evidence="2">Belongs to the SLC29A/ENT transporter (TC 2.A.57) family.</text>
</comment>
<dbReference type="GO" id="GO:0015854">
    <property type="term" value="P:guanine transport"/>
    <property type="evidence" value="ECO:0007669"/>
    <property type="project" value="TreeGrafter"/>
</dbReference>
<evidence type="ECO:0000256" key="2">
    <source>
        <dbReference type="ARBA" id="ARBA00007965"/>
    </source>
</evidence>
<evidence type="ECO:0000256" key="3">
    <source>
        <dbReference type="ARBA" id="ARBA00022448"/>
    </source>
</evidence>
<feature type="transmembrane region" description="Helical" evidence="7">
    <location>
        <begin position="329"/>
        <end position="351"/>
    </location>
</feature>
<evidence type="ECO:0000256" key="4">
    <source>
        <dbReference type="ARBA" id="ARBA00022692"/>
    </source>
</evidence>
<feature type="transmembrane region" description="Helical" evidence="7">
    <location>
        <begin position="116"/>
        <end position="136"/>
    </location>
</feature>
<dbReference type="Proteomes" id="UP001066276">
    <property type="component" value="Chromosome 9"/>
</dbReference>
<dbReference type="InterPro" id="IPR034764">
    <property type="entry name" value="ENT1/ENT2"/>
</dbReference>
<dbReference type="PRINTS" id="PR01130">
    <property type="entry name" value="DERENTRNSPRT"/>
</dbReference>
<evidence type="ECO:0000256" key="6">
    <source>
        <dbReference type="ARBA" id="ARBA00023136"/>
    </source>
</evidence>
<sequence length="495" mass="54572">MARYNSQQSGYVSSVSLQSGCGAGAEAASKDNRMGHKDAPKDLYHMVSIIFFILGLGTLLPWNFFITAIPYFLTRLADSSSAVEDVGNATMLEARSTGGNATVGPVARDEFNFSNWMTLLSQLPLLLFTLLNSFLYQWIPDRVRIVGSMLGILLLFILTTVLVKLDMTPQNFFSVTMATIWFINSFCAILQGSLFGLLGGMPQKYSSLFLSGQGMAGMLAAIAMLLSMASGVDAQTSALSYFVIPCIGTFISIVCYLILPHLEFAQYHLNKKPEQSYELETKAELLQKEEKNGDLNEVKKAAVMVENGTPYGTVKEPEKASVFVVLKKIWMLALCIVLAFGATIAVFPAITASVQSSSTEGKWSVFFIPVCCFLLFNIMDWIGRSATSFFLWPGQDSRLLPLLVCLRFVFVPLFMLCNVPDHYYLKVVFGQDAWFIIFMVLFAFSNGYFVSLTMCLAPRKVLSHECEMAGAVMTFFLALGLSTGAGLSFLFKALL</sequence>
<dbReference type="InterPro" id="IPR036259">
    <property type="entry name" value="MFS_trans_sf"/>
</dbReference>
<gene>
    <name evidence="8" type="ORF">NDU88_003375</name>
</gene>
<accession>A0AAV7MR07</accession>
<dbReference type="AlphaFoldDB" id="A0AAV7MR07"/>
<keyword evidence="3" id="KW-0813">Transport</keyword>
<name>A0AAV7MR07_PLEWA</name>
<dbReference type="SUPFAM" id="SSF103473">
    <property type="entry name" value="MFS general substrate transporter"/>
    <property type="match status" value="1"/>
</dbReference>
<reference evidence="8" key="1">
    <citation type="journal article" date="2022" name="bioRxiv">
        <title>Sequencing and chromosome-scale assembly of the giantPleurodeles waltlgenome.</title>
        <authorList>
            <person name="Brown T."/>
            <person name="Elewa A."/>
            <person name="Iarovenko S."/>
            <person name="Subramanian E."/>
            <person name="Araus A.J."/>
            <person name="Petzold A."/>
            <person name="Susuki M."/>
            <person name="Suzuki K.-i.T."/>
            <person name="Hayashi T."/>
            <person name="Toyoda A."/>
            <person name="Oliveira C."/>
            <person name="Osipova E."/>
            <person name="Leigh N.D."/>
            <person name="Simon A."/>
            <person name="Yun M.H."/>
        </authorList>
    </citation>
    <scope>NUCLEOTIDE SEQUENCE</scope>
    <source>
        <strain evidence="8">20211129_DDA</strain>
        <tissue evidence="8">Liver</tissue>
    </source>
</reference>
<dbReference type="PIRSF" id="PIRSF016379">
    <property type="entry name" value="ENT"/>
    <property type="match status" value="1"/>
</dbReference>
<feature type="transmembrane region" description="Helical" evidence="7">
    <location>
        <begin position="469"/>
        <end position="491"/>
    </location>
</feature>
<dbReference type="GO" id="GO:0015853">
    <property type="term" value="P:adenine transport"/>
    <property type="evidence" value="ECO:0007669"/>
    <property type="project" value="TreeGrafter"/>
</dbReference>
<keyword evidence="4 7" id="KW-0812">Transmembrane</keyword>
<evidence type="ECO:0000256" key="5">
    <source>
        <dbReference type="ARBA" id="ARBA00022989"/>
    </source>
</evidence>
<feature type="transmembrane region" description="Helical" evidence="7">
    <location>
        <begin position="433"/>
        <end position="457"/>
    </location>
</feature>
<dbReference type="EMBL" id="JANPWB010000013">
    <property type="protein sequence ID" value="KAJ1105972.1"/>
    <property type="molecule type" value="Genomic_DNA"/>
</dbReference>
<evidence type="ECO:0000313" key="9">
    <source>
        <dbReference type="Proteomes" id="UP001066276"/>
    </source>
</evidence>
<protein>
    <recommendedName>
        <fullName evidence="10">Equilibrative nucleoside transporter 2</fullName>
    </recommendedName>
</protein>
<feature type="transmembrane region" description="Helical" evidence="7">
    <location>
        <begin position="43"/>
        <end position="73"/>
    </location>
</feature>
<feature type="transmembrane region" description="Helical" evidence="7">
    <location>
        <begin position="205"/>
        <end position="226"/>
    </location>
</feature>
<feature type="transmembrane region" description="Helical" evidence="7">
    <location>
        <begin position="175"/>
        <end position="198"/>
    </location>
</feature>
<keyword evidence="6 7" id="KW-0472">Membrane</keyword>
<feature type="transmembrane region" description="Helical" evidence="7">
    <location>
        <begin position="143"/>
        <end position="163"/>
    </location>
</feature>